<evidence type="ECO:0000313" key="3">
    <source>
        <dbReference type="Proteomes" id="UP001474421"/>
    </source>
</evidence>
<reference evidence="2 3" key="1">
    <citation type="journal article" date="2024" name="Proc. Natl. Acad. Sci. U.S.A.">
        <title>The genetic regulatory architecture and epigenomic basis for age-related changes in rattlesnake venom.</title>
        <authorList>
            <person name="Hogan M.P."/>
            <person name="Holding M.L."/>
            <person name="Nystrom G.S."/>
            <person name="Colston T.J."/>
            <person name="Bartlett D.A."/>
            <person name="Mason A.J."/>
            <person name="Ellsworth S.A."/>
            <person name="Rautsaw R.M."/>
            <person name="Lawrence K.C."/>
            <person name="Strickland J.L."/>
            <person name="He B."/>
            <person name="Fraser P."/>
            <person name="Margres M.J."/>
            <person name="Gilbert D.M."/>
            <person name="Gibbs H.L."/>
            <person name="Parkinson C.L."/>
            <person name="Rokyta D.R."/>
        </authorList>
    </citation>
    <scope>NUCLEOTIDE SEQUENCE [LARGE SCALE GENOMIC DNA]</scope>
    <source>
        <strain evidence="2">DRR0105</strain>
    </source>
</reference>
<name>A0AAW1BL63_CROAD</name>
<protein>
    <submittedName>
        <fullName evidence="2">Cytochrome P450 11B mitochondrial-like</fullName>
    </submittedName>
</protein>
<organism evidence="2 3">
    <name type="scientific">Crotalus adamanteus</name>
    <name type="common">Eastern diamondback rattlesnake</name>
    <dbReference type="NCBI Taxonomy" id="8729"/>
    <lineage>
        <taxon>Eukaryota</taxon>
        <taxon>Metazoa</taxon>
        <taxon>Chordata</taxon>
        <taxon>Craniata</taxon>
        <taxon>Vertebrata</taxon>
        <taxon>Euteleostomi</taxon>
        <taxon>Lepidosauria</taxon>
        <taxon>Squamata</taxon>
        <taxon>Bifurcata</taxon>
        <taxon>Unidentata</taxon>
        <taxon>Episquamata</taxon>
        <taxon>Toxicofera</taxon>
        <taxon>Serpentes</taxon>
        <taxon>Colubroidea</taxon>
        <taxon>Viperidae</taxon>
        <taxon>Crotalinae</taxon>
        <taxon>Crotalus</taxon>
    </lineage>
</organism>
<proteinExistence type="predicted"/>
<dbReference type="AlphaFoldDB" id="A0AAW1BL63"/>
<comment type="caution">
    <text evidence="2">The sequence shown here is derived from an EMBL/GenBank/DDBJ whole genome shotgun (WGS) entry which is preliminary data.</text>
</comment>
<keyword evidence="3" id="KW-1185">Reference proteome</keyword>
<gene>
    <name evidence="2" type="ORF">NXF25_007641</name>
</gene>
<evidence type="ECO:0000313" key="2">
    <source>
        <dbReference type="EMBL" id="KAK9402814.1"/>
    </source>
</evidence>
<sequence>MSVETCWRRHVLLFPWPQSPHPPPGSGGAGSPEPARDPEQKQEMGACSRLRPRSAHPGLSRALCHSLAPAVVAKLSPPKAQPFEAIPRNGHNAWLNLFQFWRTNAFQNLHRVMDRNFQNLGPIYR</sequence>
<evidence type="ECO:0000256" key="1">
    <source>
        <dbReference type="SAM" id="MobiDB-lite"/>
    </source>
</evidence>
<dbReference type="Proteomes" id="UP001474421">
    <property type="component" value="Unassembled WGS sequence"/>
</dbReference>
<dbReference type="EMBL" id="JAOTOJ010000003">
    <property type="protein sequence ID" value="KAK9402814.1"/>
    <property type="molecule type" value="Genomic_DNA"/>
</dbReference>
<accession>A0AAW1BL63</accession>
<feature type="region of interest" description="Disordered" evidence="1">
    <location>
        <begin position="15"/>
        <end position="56"/>
    </location>
</feature>